<evidence type="ECO:0000256" key="1">
    <source>
        <dbReference type="ARBA" id="ARBA00004177"/>
    </source>
</evidence>
<organism evidence="10">
    <name type="scientific">Fonticula alba</name>
    <name type="common">Slime mold</name>
    <dbReference type="NCBI Taxonomy" id="691883"/>
    <lineage>
        <taxon>Eukaryota</taxon>
        <taxon>Rotosphaerida</taxon>
        <taxon>Fonticulaceae</taxon>
        <taxon>Fonticula</taxon>
    </lineage>
</organism>
<dbReference type="InterPro" id="IPR052070">
    <property type="entry name" value="ESCRT-I_UEV_domain"/>
</dbReference>
<dbReference type="InterPro" id="IPR037202">
    <property type="entry name" value="ESCRT_assembly_dom"/>
</dbReference>
<keyword evidence="6" id="KW-0175">Coiled coil</keyword>
<dbReference type="Proteomes" id="UP000030693">
    <property type="component" value="Unassembled WGS sequence"/>
</dbReference>
<dbReference type="GeneID" id="20524794"/>
<dbReference type="PANTHER" id="PTHR23306:SF3">
    <property type="entry name" value="TUMOR SUPPRESSOR PROTEIN 101"/>
    <property type="match status" value="1"/>
</dbReference>
<feature type="region of interest" description="Disordered" evidence="8">
    <location>
        <begin position="234"/>
        <end position="300"/>
    </location>
</feature>
<dbReference type="OrthoDB" id="306304at2759"/>
<dbReference type="GO" id="GO:0008333">
    <property type="term" value="P:endosome to lysosome transport"/>
    <property type="evidence" value="ECO:0007669"/>
    <property type="project" value="TreeGrafter"/>
</dbReference>
<sequence length="478" mass="52737">MNPSYNMPPYGGHTMPTTPYPPMYGHPAGTSTMPSAQVPYAPAMPSAQPPYAAAPLPVQPPYAPAQPPAQSSYAPVQASAPDNKLKPEQASRLVRLYNYDILSNLERLLARFPHLGIQFKPNHQNEECCVIQGYILYRFRDRNYQAPVYVWLPKDFPKQRPAFYVVKNTEHWRAPVSFNPAAKFIERQGNLVIPHLQSWHESSPDLANLFVAFQNQINQTPPLFSTDSTIAPLESELGSAGGSASPHTTGHAGIPPYMQPPAPARQHSPQQQPAQSQPGSYSPGPSSPVHSPSGAFNSSNSALAPLTSTAVEESALDDITRASLVSAAVDSLLRGIVAREERASFREKHLKAEESQLKKNEKEICAAVEVYKTQLDTLPVIIGQLESERVALDQQIAPLETAPPLSVADIQPRSELEQQFLDLVSDQCALEDSMLVLRDQLGKGRIDLKTYIKCVRTLAREQFLNHVLLRQVHQQMAR</sequence>
<dbReference type="RefSeq" id="XP_009492174.1">
    <property type="nucleotide sequence ID" value="XM_009493899.1"/>
</dbReference>
<proteinExistence type="inferred from homology"/>
<feature type="domain" description="SB" evidence="9">
    <location>
        <begin position="414"/>
        <end position="478"/>
    </location>
</feature>
<dbReference type="OMA" id="KTREGEM"/>
<evidence type="ECO:0000256" key="2">
    <source>
        <dbReference type="ARBA" id="ARBA00009594"/>
    </source>
</evidence>
<gene>
    <name evidence="10" type="ORF">H696_00069</name>
</gene>
<dbReference type="InterPro" id="IPR016135">
    <property type="entry name" value="UBQ-conjugating_enzyme/RWD"/>
</dbReference>
<evidence type="ECO:0000256" key="5">
    <source>
        <dbReference type="ARBA" id="ARBA00022927"/>
    </source>
</evidence>
<dbReference type="GO" id="GO:0043130">
    <property type="term" value="F:ubiquitin binding"/>
    <property type="evidence" value="ECO:0007669"/>
    <property type="project" value="TreeGrafter"/>
</dbReference>
<feature type="compositionally biased region" description="Low complexity" evidence="8">
    <location>
        <begin position="68"/>
        <end position="81"/>
    </location>
</feature>
<dbReference type="AlphaFoldDB" id="A0A058ZEX7"/>
<evidence type="ECO:0000313" key="10">
    <source>
        <dbReference type="EMBL" id="KCV72473.1"/>
    </source>
</evidence>
<feature type="region of interest" description="Disordered" evidence="8">
    <location>
        <begin position="1"/>
        <end position="34"/>
    </location>
</feature>
<accession>A0A058ZEX7</accession>
<evidence type="ECO:0000256" key="4">
    <source>
        <dbReference type="ARBA" id="ARBA00022753"/>
    </source>
</evidence>
<keyword evidence="4" id="KW-0967">Endosome</keyword>
<dbReference type="CDD" id="cd11685">
    <property type="entry name" value="UEV_TSG101-like"/>
    <property type="match status" value="1"/>
</dbReference>
<feature type="compositionally biased region" description="Pro residues" evidence="8">
    <location>
        <begin position="58"/>
        <end position="67"/>
    </location>
</feature>
<name>A0A058ZEX7_FONAL</name>
<evidence type="ECO:0000256" key="8">
    <source>
        <dbReference type="SAM" id="MobiDB-lite"/>
    </source>
</evidence>
<feature type="compositionally biased region" description="Low complexity" evidence="8">
    <location>
        <begin position="234"/>
        <end position="246"/>
    </location>
</feature>
<dbReference type="eggNOG" id="KOG2391">
    <property type="taxonomic scope" value="Eukaryota"/>
</dbReference>
<dbReference type="PROSITE" id="PS51312">
    <property type="entry name" value="SB"/>
    <property type="match status" value="1"/>
</dbReference>
<comment type="subcellular location">
    <subcellularLocation>
        <location evidence="1">Endosome</location>
    </subcellularLocation>
</comment>
<feature type="compositionally biased region" description="Low complexity" evidence="8">
    <location>
        <begin position="7"/>
        <end position="17"/>
    </location>
</feature>
<comment type="similarity">
    <text evidence="2">Belongs to the ubiquitin-conjugating enzyme family. UEV subfamily.</text>
</comment>
<protein>
    <recommendedName>
        <fullName evidence="9">SB domain-containing protein</fullName>
    </recommendedName>
</protein>
<evidence type="ECO:0000256" key="3">
    <source>
        <dbReference type="ARBA" id="ARBA00022448"/>
    </source>
</evidence>
<keyword evidence="5 7" id="KW-0653">Protein transport</keyword>
<keyword evidence="3 7" id="KW-0813">Transport</keyword>
<dbReference type="InterPro" id="IPR017916">
    <property type="entry name" value="SB_dom"/>
</dbReference>
<evidence type="ECO:0000259" key="9">
    <source>
        <dbReference type="PROSITE" id="PS51312"/>
    </source>
</evidence>
<reference evidence="10" key="1">
    <citation type="submission" date="2013-04" db="EMBL/GenBank/DDBJ databases">
        <title>The Genome Sequence of Fonticula alba ATCC 38817.</title>
        <authorList>
            <consortium name="The Broad Institute Genomics Platform"/>
            <person name="Russ C."/>
            <person name="Cuomo C."/>
            <person name="Burger G."/>
            <person name="Gray M.W."/>
            <person name="Holland P.W.H."/>
            <person name="King N."/>
            <person name="Lang F.B.F."/>
            <person name="Roger A.J."/>
            <person name="Ruiz-Trillo I."/>
            <person name="Brown M."/>
            <person name="Walker B."/>
            <person name="Young S."/>
            <person name="Zeng Q."/>
            <person name="Gargeya S."/>
            <person name="Fitzgerald M."/>
            <person name="Haas B."/>
            <person name="Abouelleil A."/>
            <person name="Allen A.W."/>
            <person name="Alvarado L."/>
            <person name="Arachchi H.M."/>
            <person name="Berlin A.M."/>
            <person name="Chapman S.B."/>
            <person name="Gainer-Dewar J."/>
            <person name="Goldberg J."/>
            <person name="Griggs A."/>
            <person name="Gujja S."/>
            <person name="Hansen M."/>
            <person name="Howarth C."/>
            <person name="Imamovic A."/>
            <person name="Ireland A."/>
            <person name="Larimer J."/>
            <person name="McCowan C."/>
            <person name="Murphy C."/>
            <person name="Pearson M."/>
            <person name="Poon T.W."/>
            <person name="Priest M."/>
            <person name="Roberts A."/>
            <person name="Saif S."/>
            <person name="Shea T."/>
            <person name="Sisk P."/>
            <person name="Sykes S."/>
            <person name="Wortman J."/>
            <person name="Nusbaum C."/>
            <person name="Birren B."/>
        </authorList>
    </citation>
    <scope>NUCLEOTIDE SEQUENCE [LARGE SCALE GENOMIC DNA]</scope>
    <source>
        <strain evidence="10">ATCC 38817</strain>
    </source>
</reference>
<feature type="region of interest" description="Disordered" evidence="8">
    <location>
        <begin position="58"/>
        <end position="84"/>
    </location>
</feature>
<dbReference type="GO" id="GO:0015031">
    <property type="term" value="P:protein transport"/>
    <property type="evidence" value="ECO:0007669"/>
    <property type="project" value="UniProtKB-UniRule"/>
</dbReference>
<dbReference type="Gene3D" id="6.10.140.820">
    <property type="match status" value="1"/>
</dbReference>
<evidence type="ECO:0000256" key="7">
    <source>
        <dbReference type="PROSITE-ProRule" id="PRU00644"/>
    </source>
</evidence>
<evidence type="ECO:0000313" key="11">
    <source>
        <dbReference type="Proteomes" id="UP000030693"/>
    </source>
</evidence>
<dbReference type="Gene3D" id="3.10.110.10">
    <property type="entry name" value="Ubiquitin Conjugating Enzyme"/>
    <property type="match status" value="1"/>
</dbReference>
<dbReference type="Pfam" id="PF09454">
    <property type="entry name" value="Vps23_core"/>
    <property type="match status" value="1"/>
</dbReference>
<feature type="compositionally biased region" description="Low complexity" evidence="8">
    <location>
        <begin position="264"/>
        <end position="295"/>
    </location>
</feature>
<dbReference type="Pfam" id="PF05743">
    <property type="entry name" value="UEV"/>
    <property type="match status" value="1"/>
</dbReference>
<dbReference type="EMBL" id="KB932201">
    <property type="protein sequence ID" value="KCV72473.1"/>
    <property type="molecule type" value="Genomic_DNA"/>
</dbReference>
<dbReference type="PANTHER" id="PTHR23306">
    <property type="entry name" value="TUMOR SUSCEPTIBILITY GENE 101 PROTEIN-RELATED"/>
    <property type="match status" value="1"/>
</dbReference>
<dbReference type="SUPFAM" id="SSF140111">
    <property type="entry name" value="Endosomal sorting complex assembly domain"/>
    <property type="match status" value="1"/>
</dbReference>
<dbReference type="GO" id="GO:0000813">
    <property type="term" value="C:ESCRT I complex"/>
    <property type="evidence" value="ECO:0007669"/>
    <property type="project" value="TreeGrafter"/>
</dbReference>
<evidence type="ECO:0000256" key="6">
    <source>
        <dbReference type="ARBA" id="ARBA00023054"/>
    </source>
</evidence>
<dbReference type="STRING" id="691883.A0A058ZEX7"/>
<dbReference type="InterPro" id="IPR008883">
    <property type="entry name" value="UEV_N"/>
</dbReference>
<dbReference type="SUPFAM" id="SSF54495">
    <property type="entry name" value="UBC-like"/>
    <property type="match status" value="1"/>
</dbReference>
<keyword evidence="11" id="KW-1185">Reference proteome</keyword>